<evidence type="ECO:0000256" key="4">
    <source>
        <dbReference type="RuleBase" id="RU003718"/>
    </source>
</evidence>
<comment type="function">
    <text evidence="3">May glycosylate diterpenes or flavonols in leaves.</text>
</comment>
<dbReference type="InterPro" id="IPR002213">
    <property type="entry name" value="UDP_glucos_trans"/>
</dbReference>
<dbReference type="Proteomes" id="UP000215914">
    <property type="component" value="Chromosome 9"/>
</dbReference>
<dbReference type="FunFam" id="3.40.50.2000:FF:000056">
    <property type="entry name" value="Glycosyltransferase"/>
    <property type="match status" value="1"/>
</dbReference>
<evidence type="ECO:0000256" key="1">
    <source>
        <dbReference type="ARBA" id="ARBA00009995"/>
    </source>
</evidence>
<keyword evidence="2 4" id="KW-0808">Transferase</keyword>
<evidence type="ECO:0000313" key="7">
    <source>
        <dbReference type="Proteomes" id="UP000215914"/>
    </source>
</evidence>
<dbReference type="GO" id="GO:0008194">
    <property type="term" value="F:UDP-glycosyltransferase activity"/>
    <property type="evidence" value="ECO:0007669"/>
    <property type="project" value="InterPro"/>
</dbReference>
<reference evidence="5 7" key="1">
    <citation type="journal article" date="2017" name="Nature">
        <title>The sunflower genome provides insights into oil metabolism, flowering and Asterid evolution.</title>
        <authorList>
            <person name="Badouin H."/>
            <person name="Gouzy J."/>
            <person name="Grassa C.J."/>
            <person name="Murat F."/>
            <person name="Staton S.E."/>
            <person name="Cottret L."/>
            <person name="Lelandais-Briere C."/>
            <person name="Owens G.L."/>
            <person name="Carrere S."/>
            <person name="Mayjonade B."/>
            <person name="Legrand L."/>
            <person name="Gill N."/>
            <person name="Kane N.C."/>
            <person name="Bowers J.E."/>
            <person name="Hubner S."/>
            <person name="Bellec A."/>
            <person name="Berard A."/>
            <person name="Berges H."/>
            <person name="Blanchet N."/>
            <person name="Boniface M.C."/>
            <person name="Brunel D."/>
            <person name="Catrice O."/>
            <person name="Chaidir N."/>
            <person name="Claudel C."/>
            <person name="Donnadieu C."/>
            <person name="Faraut T."/>
            <person name="Fievet G."/>
            <person name="Helmstetter N."/>
            <person name="King M."/>
            <person name="Knapp S.J."/>
            <person name="Lai Z."/>
            <person name="Le Paslier M.C."/>
            <person name="Lippi Y."/>
            <person name="Lorenzon L."/>
            <person name="Mandel J.R."/>
            <person name="Marage G."/>
            <person name="Marchand G."/>
            <person name="Marquand E."/>
            <person name="Bret-Mestries E."/>
            <person name="Morien E."/>
            <person name="Nambeesan S."/>
            <person name="Nguyen T."/>
            <person name="Pegot-Espagnet P."/>
            <person name="Pouilly N."/>
            <person name="Raftis F."/>
            <person name="Sallet E."/>
            <person name="Schiex T."/>
            <person name="Thomas J."/>
            <person name="Vandecasteele C."/>
            <person name="Vares D."/>
            <person name="Vear F."/>
            <person name="Vautrin S."/>
            <person name="Crespi M."/>
            <person name="Mangin B."/>
            <person name="Burke J.M."/>
            <person name="Salse J."/>
            <person name="Munos S."/>
            <person name="Vincourt P."/>
            <person name="Rieseberg L.H."/>
            <person name="Langlade N.B."/>
        </authorList>
    </citation>
    <scope>NUCLEOTIDE SEQUENCE [LARGE SCALE GENOMIC DNA]</scope>
    <source>
        <strain evidence="7">cv. SF193</strain>
        <tissue evidence="5">Leaves</tissue>
    </source>
</reference>
<reference evidence="5" key="3">
    <citation type="submission" date="2020-06" db="EMBL/GenBank/DDBJ databases">
        <title>Helianthus annuus Genome sequencing and assembly Release 2.</title>
        <authorList>
            <person name="Gouzy J."/>
            <person name="Langlade N."/>
            <person name="Munos S."/>
        </authorList>
    </citation>
    <scope>NUCLEOTIDE SEQUENCE</scope>
    <source>
        <tissue evidence="5">Leaves</tissue>
    </source>
</reference>
<comment type="similarity">
    <text evidence="1 4">Belongs to the UDP-glycosyltransferase family.</text>
</comment>
<sequence>MGGPCNNKECMNWSDDKPEKSVVYVSFGSMAQLGLEQMEEIACGLSDCKFNFLWVVRAEEEEKLPKEFANQKITGKGMVVAWCRQLDVLAHKSVGCFVTHCGFNSTLEAISLGVPVVGMPQWTDQIRTLSC</sequence>
<dbReference type="InParanoid" id="A0A251TSF5"/>
<dbReference type="PANTHER" id="PTHR48045:SF26">
    <property type="entry name" value="UDP-GLYCOSYLTRANSFERASE 74E2-LIKE"/>
    <property type="match status" value="1"/>
</dbReference>
<reference evidence="6" key="2">
    <citation type="submission" date="2017-02" db="EMBL/GenBank/DDBJ databases">
        <title>Sunflower complete genome.</title>
        <authorList>
            <person name="Langlade N."/>
            <person name="Munos S."/>
        </authorList>
    </citation>
    <scope>NUCLEOTIDE SEQUENCE [LARGE SCALE GENOMIC DNA]</scope>
    <source>
        <tissue evidence="6">Leaves</tissue>
    </source>
</reference>
<keyword evidence="4" id="KW-0328">Glycosyltransferase</keyword>
<dbReference type="PROSITE" id="PS00375">
    <property type="entry name" value="UDPGT"/>
    <property type="match status" value="1"/>
</dbReference>
<evidence type="ECO:0000256" key="2">
    <source>
        <dbReference type="ARBA" id="ARBA00022679"/>
    </source>
</evidence>
<dbReference type="Gene3D" id="3.40.50.2000">
    <property type="entry name" value="Glycogen Phosphorylase B"/>
    <property type="match status" value="1"/>
</dbReference>
<dbReference type="OMA" id="PEDTCMK"/>
<keyword evidence="7" id="KW-1185">Reference proteome</keyword>
<evidence type="ECO:0000256" key="3">
    <source>
        <dbReference type="ARBA" id="ARBA00053747"/>
    </source>
</evidence>
<dbReference type="SUPFAM" id="SSF53756">
    <property type="entry name" value="UDP-Glycosyltransferase/glycogen phosphorylase"/>
    <property type="match status" value="1"/>
</dbReference>
<organism evidence="6 7">
    <name type="scientific">Helianthus annuus</name>
    <name type="common">Common sunflower</name>
    <dbReference type="NCBI Taxonomy" id="4232"/>
    <lineage>
        <taxon>Eukaryota</taxon>
        <taxon>Viridiplantae</taxon>
        <taxon>Streptophyta</taxon>
        <taxon>Embryophyta</taxon>
        <taxon>Tracheophyta</taxon>
        <taxon>Spermatophyta</taxon>
        <taxon>Magnoliopsida</taxon>
        <taxon>eudicotyledons</taxon>
        <taxon>Gunneridae</taxon>
        <taxon>Pentapetalae</taxon>
        <taxon>asterids</taxon>
        <taxon>campanulids</taxon>
        <taxon>Asterales</taxon>
        <taxon>Asteraceae</taxon>
        <taxon>Asteroideae</taxon>
        <taxon>Heliantheae alliance</taxon>
        <taxon>Heliantheae</taxon>
        <taxon>Helianthus</taxon>
    </lineage>
</organism>
<dbReference type="AlphaFoldDB" id="A0A251TSF5"/>
<evidence type="ECO:0000313" key="5">
    <source>
        <dbReference type="EMBL" id="KAF5788801.1"/>
    </source>
</evidence>
<proteinExistence type="inferred from homology"/>
<name>A0A251TSF5_HELAN</name>
<protein>
    <submittedName>
        <fullName evidence="6">Putative UDP-glucuronosyl/UDP-glucosyltransferase</fullName>
    </submittedName>
    <submittedName>
        <fullName evidence="5">UDP-glucuronosyl/UDP-glucosyltransferase, UDP-glycosyltransferase family</fullName>
    </submittedName>
</protein>
<dbReference type="InterPro" id="IPR035595">
    <property type="entry name" value="UDP_glycos_trans_CS"/>
</dbReference>
<dbReference type="Pfam" id="PF00201">
    <property type="entry name" value="UDPGT"/>
    <property type="match status" value="1"/>
</dbReference>
<dbReference type="CDD" id="cd03784">
    <property type="entry name" value="GT1_Gtf-like"/>
    <property type="match status" value="1"/>
</dbReference>
<evidence type="ECO:0000313" key="6">
    <source>
        <dbReference type="EMBL" id="OTG13516.1"/>
    </source>
</evidence>
<dbReference type="EMBL" id="MNCJ02000324">
    <property type="protein sequence ID" value="KAF5788801.1"/>
    <property type="molecule type" value="Genomic_DNA"/>
</dbReference>
<accession>A0A251TSF5</accession>
<dbReference type="Gramene" id="mRNA:HanXRQr2_Chr09g0363271">
    <property type="protein sequence ID" value="CDS:HanXRQr2_Chr09g0363271.1"/>
    <property type="gene ID" value="HanXRQr2_Chr09g0363271"/>
</dbReference>
<dbReference type="PANTHER" id="PTHR48045">
    <property type="entry name" value="UDP-GLYCOSYLTRANSFERASE 72B1"/>
    <property type="match status" value="1"/>
</dbReference>
<dbReference type="EMBL" id="CM007898">
    <property type="protein sequence ID" value="OTG13516.1"/>
    <property type="molecule type" value="Genomic_DNA"/>
</dbReference>
<gene>
    <name evidence="6" type="ORF">HannXRQ_Chr09g0238951</name>
    <name evidence="5" type="ORF">HanXRQr2_Chr09g0363271</name>
</gene>